<dbReference type="AlphaFoldDB" id="A0A6L2LXI5"/>
<dbReference type="Pfam" id="PF13966">
    <property type="entry name" value="zf-RVT"/>
    <property type="match status" value="1"/>
</dbReference>
<accession>A0A6L2LXI5</accession>
<reference evidence="2" key="1">
    <citation type="journal article" date="2019" name="Sci. Rep.">
        <title>Draft genome of Tanacetum cinerariifolium, the natural source of mosquito coil.</title>
        <authorList>
            <person name="Yamashiro T."/>
            <person name="Shiraishi A."/>
            <person name="Satake H."/>
            <person name="Nakayama K."/>
        </authorList>
    </citation>
    <scope>NUCLEOTIDE SEQUENCE</scope>
</reference>
<sequence length="131" mass="15213">MSHKNVGYSLHRIPKGGIKHVQFLEFLASMEGVALVDMRDMWIWSFEGSGEFFIAFVRRLIDERWLPEVSTKTRWINVVPIKVNVHAWKVRLDYLPTRLNISRRDMNIDSILCPICDKAVESASHIFSLAI</sequence>
<feature type="domain" description="Reverse transcriptase zinc-binding" evidence="1">
    <location>
        <begin position="71"/>
        <end position="128"/>
    </location>
</feature>
<dbReference type="EMBL" id="BKCJ010005126">
    <property type="protein sequence ID" value="GEU65044.1"/>
    <property type="molecule type" value="Genomic_DNA"/>
</dbReference>
<comment type="caution">
    <text evidence="2">The sequence shown here is derived from an EMBL/GenBank/DDBJ whole genome shotgun (WGS) entry which is preliminary data.</text>
</comment>
<gene>
    <name evidence="2" type="ORF">Tci_037022</name>
</gene>
<keyword evidence="2" id="KW-0808">Transferase</keyword>
<keyword evidence="2" id="KW-0548">Nucleotidyltransferase</keyword>
<dbReference type="GO" id="GO:0003964">
    <property type="term" value="F:RNA-directed DNA polymerase activity"/>
    <property type="evidence" value="ECO:0007669"/>
    <property type="project" value="UniProtKB-KW"/>
</dbReference>
<organism evidence="2">
    <name type="scientific">Tanacetum cinerariifolium</name>
    <name type="common">Dalmatian daisy</name>
    <name type="synonym">Chrysanthemum cinerariifolium</name>
    <dbReference type="NCBI Taxonomy" id="118510"/>
    <lineage>
        <taxon>Eukaryota</taxon>
        <taxon>Viridiplantae</taxon>
        <taxon>Streptophyta</taxon>
        <taxon>Embryophyta</taxon>
        <taxon>Tracheophyta</taxon>
        <taxon>Spermatophyta</taxon>
        <taxon>Magnoliopsida</taxon>
        <taxon>eudicotyledons</taxon>
        <taxon>Gunneridae</taxon>
        <taxon>Pentapetalae</taxon>
        <taxon>asterids</taxon>
        <taxon>campanulids</taxon>
        <taxon>Asterales</taxon>
        <taxon>Asteraceae</taxon>
        <taxon>Asteroideae</taxon>
        <taxon>Anthemideae</taxon>
        <taxon>Anthemidinae</taxon>
        <taxon>Tanacetum</taxon>
    </lineage>
</organism>
<name>A0A6L2LXI5_TANCI</name>
<evidence type="ECO:0000259" key="1">
    <source>
        <dbReference type="Pfam" id="PF13966"/>
    </source>
</evidence>
<keyword evidence="2" id="KW-0695">RNA-directed DNA polymerase</keyword>
<evidence type="ECO:0000313" key="2">
    <source>
        <dbReference type="EMBL" id="GEU65044.1"/>
    </source>
</evidence>
<proteinExistence type="predicted"/>
<protein>
    <submittedName>
        <fullName evidence="2">RNA-directed DNA polymerase, eukaryota</fullName>
    </submittedName>
</protein>
<dbReference type="InterPro" id="IPR026960">
    <property type="entry name" value="RVT-Znf"/>
</dbReference>